<dbReference type="AlphaFoldDB" id="A0A0F4Z755"/>
<evidence type="ECO:0000313" key="3">
    <source>
        <dbReference type="Proteomes" id="UP000053958"/>
    </source>
</evidence>
<reference evidence="2 3" key="1">
    <citation type="submission" date="2015-04" db="EMBL/GenBank/DDBJ databases">
        <authorList>
            <person name="Heijne W.H."/>
            <person name="Fedorova N.D."/>
            <person name="Nierman W.C."/>
            <person name="Vollebregt A.W."/>
            <person name="Zhao Z."/>
            <person name="Wu L."/>
            <person name="Kumar M."/>
            <person name="Stam H."/>
            <person name="van den Berg M.A."/>
            <person name="Pel H.J."/>
        </authorList>
    </citation>
    <scope>NUCLEOTIDE SEQUENCE [LARGE SCALE GENOMIC DNA]</scope>
    <source>
        <strain evidence="2 3">CBS 393.64</strain>
    </source>
</reference>
<gene>
    <name evidence="2" type="ORF">T310_0249</name>
</gene>
<dbReference type="OrthoDB" id="4360910at2759"/>
<dbReference type="SUPFAM" id="SSF52540">
    <property type="entry name" value="P-loop containing nucleoside triphosphate hydrolases"/>
    <property type="match status" value="1"/>
</dbReference>
<proteinExistence type="predicted"/>
<accession>A0A0F4Z755</accession>
<protein>
    <recommendedName>
        <fullName evidence="1">DNA2/NAM7 helicase-like C-terminal domain-containing protein</fullName>
    </recommendedName>
</protein>
<evidence type="ECO:0000313" key="2">
    <source>
        <dbReference type="EMBL" id="KKA25693.1"/>
    </source>
</evidence>
<comment type="caution">
    <text evidence="2">The sequence shown here is derived from an EMBL/GenBank/DDBJ whole genome shotgun (WGS) entry which is preliminary data.</text>
</comment>
<dbReference type="RefSeq" id="XP_013332305.1">
    <property type="nucleotide sequence ID" value="XM_013476851.1"/>
</dbReference>
<dbReference type="Proteomes" id="UP000053958">
    <property type="component" value="Unassembled WGS sequence"/>
</dbReference>
<dbReference type="GeneID" id="25312304"/>
<dbReference type="EMBL" id="LASV01000014">
    <property type="protein sequence ID" value="KKA25693.1"/>
    <property type="molecule type" value="Genomic_DNA"/>
</dbReference>
<dbReference type="InterPro" id="IPR041679">
    <property type="entry name" value="DNA2/NAM7-like_C"/>
</dbReference>
<sequence length="292" mass="32978">MNVFRAATRALRDDVLARADVVVTTLFSTSETSLRCNPQPILIAVDEAAKIAEPELWPVLAFYHPRAWLLLRVSLFARLIETGLMDVSLTMQHRMCATISRQVNGVFYEDRLEDAPAKRSIASAQSASSSYVISGRIFYSYTDIKPDPTCRKNTTALWSNISMPFDKPFSTSSQAHHVFWSPDMKCYVTGITADGTLIFSAIFYLRAYGSFGAEQSTEAREAPAATAREMYAKFNDDQRRVFENYDHLNEKPEFTHFYLQGPGSTGKTFLYGALYADVRRNGRTVYSRMLSM</sequence>
<dbReference type="Gene3D" id="3.40.50.300">
    <property type="entry name" value="P-loop containing nucleotide triphosphate hydrolases"/>
    <property type="match status" value="2"/>
</dbReference>
<organism evidence="2 3">
    <name type="scientific">Rasamsonia emersonii (strain ATCC 16479 / CBS 393.64 / IMI 116815)</name>
    <dbReference type="NCBI Taxonomy" id="1408163"/>
    <lineage>
        <taxon>Eukaryota</taxon>
        <taxon>Fungi</taxon>
        <taxon>Dikarya</taxon>
        <taxon>Ascomycota</taxon>
        <taxon>Pezizomycotina</taxon>
        <taxon>Eurotiomycetes</taxon>
        <taxon>Eurotiomycetidae</taxon>
        <taxon>Eurotiales</taxon>
        <taxon>Trichocomaceae</taxon>
        <taxon>Rasamsonia</taxon>
    </lineage>
</organism>
<dbReference type="Pfam" id="PF13087">
    <property type="entry name" value="AAA_12"/>
    <property type="match status" value="1"/>
</dbReference>
<dbReference type="STRING" id="1408163.A0A0F4Z755"/>
<feature type="domain" description="DNA2/NAM7 helicase-like C-terminal" evidence="1">
    <location>
        <begin position="72"/>
        <end position="124"/>
    </location>
</feature>
<dbReference type="InterPro" id="IPR027417">
    <property type="entry name" value="P-loop_NTPase"/>
</dbReference>
<evidence type="ECO:0000259" key="1">
    <source>
        <dbReference type="Pfam" id="PF13087"/>
    </source>
</evidence>
<name>A0A0F4Z755_RASE3</name>
<keyword evidence="3" id="KW-1185">Reference proteome</keyword>